<evidence type="ECO:0000313" key="2">
    <source>
        <dbReference type="Proteomes" id="UP001054945"/>
    </source>
</evidence>
<accession>A0AAV4WZ52</accession>
<evidence type="ECO:0000313" key="1">
    <source>
        <dbReference type="EMBL" id="GIY87752.1"/>
    </source>
</evidence>
<proteinExistence type="predicted"/>
<dbReference type="AlphaFoldDB" id="A0AAV4WZ52"/>
<keyword evidence="2" id="KW-1185">Reference proteome</keyword>
<organism evidence="1 2">
    <name type="scientific">Caerostris extrusa</name>
    <name type="common">Bark spider</name>
    <name type="synonym">Caerostris bankana</name>
    <dbReference type="NCBI Taxonomy" id="172846"/>
    <lineage>
        <taxon>Eukaryota</taxon>
        <taxon>Metazoa</taxon>
        <taxon>Ecdysozoa</taxon>
        <taxon>Arthropoda</taxon>
        <taxon>Chelicerata</taxon>
        <taxon>Arachnida</taxon>
        <taxon>Araneae</taxon>
        <taxon>Araneomorphae</taxon>
        <taxon>Entelegynae</taxon>
        <taxon>Araneoidea</taxon>
        <taxon>Araneidae</taxon>
        <taxon>Caerostris</taxon>
    </lineage>
</organism>
<dbReference type="Proteomes" id="UP001054945">
    <property type="component" value="Unassembled WGS sequence"/>
</dbReference>
<sequence length="123" mass="13571">MGAHSDRDPCEGRKKMIMTILNSNDAVDKIGGFRAQTSFAEGGFCCLIVPGEGKERRGNEVAVEKYAKASIVDSSSEEWMNLISGETERKLNCGWKGRRTLCAIEIPFYFSQVPSMVSITITD</sequence>
<dbReference type="EMBL" id="BPLR01016971">
    <property type="protein sequence ID" value="GIY87752.1"/>
    <property type="molecule type" value="Genomic_DNA"/>
</dbReference>
<name>A0AAV4WZ52_CAEEX</name>
<reference evidence="1 2" key="1">
    <citation type="submission" date="2021-06" db="EMBL/GenBank/DDBJ databases">
        <title>Caerostris extrusa draft genome.</title>
        <authorList>
            <person name="Kono N."/>
            <person name="Arakawa K."/>
        </authorList>
    </citation>
    <scope>NUCLEOTIDE SEQUENCE [LARGE SCALE GENOMIC DNA]</scope>
</reference>
<gene>
    <name evidence="1" type="ORF">CEXT_127681</name>
</gene>
<protein>
    <submittedName>
        <fullName evidence="1">Uncharacterized protein</fullName>
    </submittedName>
</protein>
<comment type="caution">
    <text evidence="1">The sequence shown here is derived from an EMBL/GenBank/DDBJ whole genome shotgun (WGS) entry which is preliminary data.</text>
</comment>